<reference evidence="3" key="1">
    <citation type="journal article" date="2006" name="Science">
        <title>Ancient noncoding elements conserved in the human genome.</title>
        <authorList>
            <person name="Venkatesh B."/>
            <person name="Kirkness E.F."/>
            <person name="Loh Y.H."/>
            <person name="Halpern A.L."/>
            <person name="Lee A.P."/>
            <person name="Johnson J."/>
            <person name="Dandona N."/>
            <person name="Viswanathan L.D."/>
            <person name="Tay A."/>
            <person name="Venter J.C."/>
            <person name="Strausberg R.L."/>
            <person name="Brenner S."/>
        </authorList>
    </citation>
    <scope>NUCLEOTIDE SEQUENCE [LARGE SCALE GENOMIC DNA]</scope>
</reference>
<dbReference type="AlphaFoldDB" id="A0A4W3GPK5"/>
<reference evidence="3" key="3">
    <citation type="journal article" date="2014" name="Nature">
        <title>Elephant shark genome provides unique insights into gnathostome evolution.</title>
        <authorList>
            <consortium name="International Elephant Shark Genome Sequencing Consortium"/>
            <person name="Venkatesh B."/>
            <person name="Lee A.P."/>
            <person name="Ravi V."/>
            <person name="Maurya A.K."/>
            <person name="Lian M.M."/>
            <person name="Swann J.B."/>
            <person name="Ohta Y."/>
            <person name="Flajnik M.F."/>
            <person name="Sutoh Y."/>
            <person name="Kasahara M."/>
            <person name="Hoon S."/>
            <person name="Gangu V."/>
            <person name="Roy S.W."/>
            <person name="Irimia M."/>
            <person name="Korzh V."/>
            <person name="Kondrychyn I."/>
            <person name="Lim Z.W."/>
            <person name="Tay B.H."/>
            <person name="Tohari S."/>
            <person name="Kong K.W."/>
            <person name="Ho S."/>
            <person name="Lorente-Galdos B."/>
            <person name="Quilez J."/>
            <person name="Marques-Bonet T."/>
            <person name="Raney B.J."/>
            <person name="Ingham P.W."/>
            <person name="Tay A."/>
            <person name="Hillier L.W."/>
            <person name="Minx P."/>
            <person name="Boehm T."/>
            <person name="Wilson R.K."/>
            <person name="Brenner S."/>
            <person name="Warren W.C."/>
        </authorList>
    </citation>
    <scope>NUCLEOTIDE SEQUENCE [LARGE SCALE GENOMIC DNA]</scope>
</reference>
<dbReference type="PANTHER" id="PTHR23120">
    <property type="entry name" value="MAESTRO-RELATED HEAT DOMAIN-CONTAINING"/>
    <property type="match status" value="1"/>
</dbReference>
<reference evidence="2" key="4">
    <citation type="submission" date="2025-08" db="UniProtKB">
        <authorList>
            <consortium name="Ensembl"/>
        </authorList>
    </citation>
    <scope>IDENTIFICATION</scope>
</reference>
<dbReference type="GO" id="GO:0005737">
    <property type="term" value="C:cytoplasm"/>
    <property type="evidence" value="ECO:0007669"/>
    <property type="project" value="TreeGrafter"/>
</dbReference>
<dbReference type="Proteomes" id="UP000314986">
    <property type="component" value="Unassembled WGS sequence"/>
</dbReference>
<evidence type="ECO:0000313" key="3">
    <source>
        <dbReference type="Proteomes" id="UP000314986"/>
    </source>
</evidence>
<name>A0A4W3GPK5_CALMI</name>
<evidence type="ECO:0000313" key="2">
    <source>
        <dbReference type="Ensembl" id="ENSCMIP00000005933.1"/>
    </source>
</evidence>
<evidence type="ECO:0000256" key="1">
    <source>
        <dbReference type="SAM" id="MobiDB-lite"/>
    </source>
</evidence>
<accession>A0A4W3GPK5</accession>
<reference evidence="2" key="5">
    <citation type="submission" date="2025-09" db="UniProtKB">
        <authorList>
            <consortium name="Ensembl"/>
        </authorList>
    </citation>
    <scope>IDENTIFICATION</scope>
</reference>
<protein>
    <submittedName>
        <fullName evidence="2">Uncharacterized protein</fullName>
    </submittedName>
</protein>
<organism evidence="2 3">
    <name type="scientific">Callorhinchus milii</name>
    <name type="common">Ghost shark</name>
    <dbReference type="NCBI Taxonomy" id="7868"/>
    <lineage>
        <taxon>Eukaryota</taxon>
        <taxon>Metazoa</taxon>
        <taxon>Chordata</taxon>
        <taxon>Craniata</taxon>
        <taxon>Vertebrata</taxon>
        <taxon>Chondrichthyes</taxon>
        <taxon>Holocephali</taxon>
        <taxon>Chimaeriformes</taxon>
        <taxon>Callorhinchidae</taxon>
        <taxon>Callorhinchus</taxon>
    </lineage>
</organism>
<reference evidence="3" key="2">
    <citation type="journal article" date="2007" name="PLoS Biol.">
        <title>Survey sequencing and comparative analysis of the elephant shark (Callorhinchus milii) genome.</title>
        <authorList>
            <person name="Venkatesh B."/>
            <person name="Kirkness E.F."/>
            <person name="Loh Y.H."/>
            <person name="Halpern A.L."/>
            <person name="Lee A.P."/>
            <person name="Johnson J."/>
            <person name="Dandona N."/>
            <person name="Viswanathan L.D."/>
            <person name="Tay A."/>
            <person name="Venter J.C."/>
            <person name="Strausberg R.L."/>
            <person name="Brenner S."/>
        </authorList>
    </citation>
    <scope>NUCLEOTIDE SEQUENCE [LARGE SCALE GENOMIC DNA]</scope>
</reference>
<dbReference type="InParanoid" id="A0A4W3GPK5"/>
<feature type="region of interest" description="Disordered" evidence="1">
    <location>
        <begin position="30"/>
        <end position="53"/>
    </location>
</feature>
<dbReference type="InterPro" id="IPR045206">
    <property type="entry name" value="Maestro_heat-like_prot"/>
</dbReference>
<dbReference type="Ensembl" id="ENSCMIT00000006130.1">
    <property type="protein sequence ID" value="ENSCMIP00000005933.1"/>
    <property type="gene ID" value="ENSCMIG00000003414.1"/>
</dbReference>
<dbReference type="PANTHER" id="PTHR23120:SF0">
    <property type="entry name" value="MAESTRO HEAT-LIKE REPEAT FAMILY MEMBER 1"/>
    <property type="match status" value="1"/>
</dbReference>
<sequence>MLSRPEVGEVVLSLYPQLLSCLLVRVGSSVGVRPPRDPPNTGAKRSGQTRPPRSLDVCSCSVSALKALLARGKAQAVLKAMEDEGGWEMIKDPEKHPEGVAVLARAMAQHSAPHLSGIVEQLSPTLTSVYEDQRITVTAFYAEVRTTGWWHVRVE</sequence>
<keyword evidence="3" id="KW-1185">Reference proteome</keyword>
<dbReference type="GeneTree" id="ENSGT00940000156930"/>
<proteinExistence type="predicted"/>